<protein>
    <submittedName>
        <fullName evidence="1">Uncharacterized protein</fullName>
    </submittedName>
</protein>
<dbReference type="AlphaFoldDB" id="X1B1L4"/>
<comment type="caution">
    <text evidence="1">The sequence shown here is derived from an EMBL/GenBank/DDBJ whole genome shotgun (WGS) entry which is preliminary data.</text>
</comment>
<reference evidence="1" key="1">
    <citation type="journal article" date="2014" name="Front. Microbiol.">
        <title>High frequency of phylogenetically diverse reductive dehalogenase-homologous genes in deep subseafloor sedimentary metagenomes.</title>
        <authorList>
            <person name="Kawai M."/>
            <person name="Futagami T."/>
            <person name="Toyoda A."/>
            <person name="Takaki Y."/>
            <person name="Nishi S."/>
            <person name="Hori S."/>
            <person name="Arai W."/>
            <person name="Tsubouchi T."/>
            <person name="Morono Y."/>
            <person name="Uchiyama I."/>
            <person name="Ito T."/>
            <person name="Fujiyama A."/>
            <person name="Inagaki F."/>
            <person name="Takami H."/>
        </authorList>
    </citation>
    <scope>NUCLEOTIDE SEQUENCE</scope>
    <source>
        <strain evidence="1">Expedition CK06-06</strain>
    </source>
</reference>
<proteinExistence type="predicted"/>
<dbReference type="EMBL" id="BART01010599">
    <property type="protein sequence ID" value="GAG89639.1"/>
    <property type="molecule type" value="Genomic_DNA"/>
</dbReference>
<organism evidence="1">
    <name type="scientific">marine sediment metagenome</name>
    <dbReference type="NCBI Taxonomy" id="412755"/>
    <lineage>
        <taxon>unclassified sequences</taxon>
        <taxon>metagenomes</taxon>
        <taxon>ecological metagenomes</taxon>
    </lineage>
</organism>
<sequence length="103" mass="11048">MLLVKNKHAFNSAGYPSIPGGVQILEWGGGKLSNGGDEILIGMPGDIDGGVRQYIRIDSVEYDDNPPWPIEPDGTGPSLTRIFINAYANDPNNWQAALPTPGQ</sequence>
<name>X1B1L4_9ZZZZ</name>
<evidence type="ECO:0000313" key="1">
    <source>
        <dbReference type="EMBL" id="GAG89639.1"/>
    </source>
</evidence>
<gene>
    <name evidence="1" type="ORF">S01H4_22970</name>
</gene>
<accession>X1B1L4</accession>